<keyword evidence="3" id="KW-0732">Signal</keyword>
<keyword evidence="2" id="KW-0812">Transmembrane</keyword>
<dbReference type="Pfam" id="PF01822">
    <property type="entry name" value="WSC"/>
    <property type="match status" value="1"/>
</dbReference>
<dbReference type="AlphaFoldDB" id="A0A8S3USD3"/>
<reference evidence="8" key="1">
    <citation type="submission" date="2021-03" db="EMBL/GenBank/DDBJ databases">
        <authorList>
            <person name="Bekaert M."/>
        </authorList>
    </citation>
    <scope>NUCLEOTIDE SEQUENCE</scope>
</reference>
<evidence type="ECO:0000256" key="4">
    <source>
        <dbReference type="ARBA" id="ARBA00022989"/>
    </source>
</evidence>
<proteinExistence type="predicted"/>
<dbReference type="OrthoDB" id="6091680at2759"/>
<evidence type="ECO:0000256" key="1">
    <source>
        <dbReference type="ARBA" id="ARBA00004167"/>
    </source>
</evidence>
<keyword evidence="4" id="KW-1133">Transmembrane helix</keyword>
<accession>A0A8S3USD3</accession>
<dbReference type="PANTHER" id="PTHR24269">
    <property type="entry name" value="KREMEN PROTEIN"/>
    <property type="match status" value="1"/>
</dbReference>
<evidence type="ECO:0000256" key="2">
    <source>
        <dbReference type="ARBA" id="ARBA00022692"/>
    </source>
</evidence>
<feature type="domain" description="WSC" evidence="7">
    <location>
        <begin position="82"/>
        <end position="174"/>
    </location>
</feature>
<dbReference type="GO" id="GO:0005886">
    <property type="term" value="C:plasma membrane"/>
    <property type="evidence" value="ECO:0007669"/>
    <property type="project" value="TreeGrafter"/>
</dbReference>
<organism evidence="8 9">
    <name type="scientific">Mytilus edulis</name>
    <name type="common">Blue mussel</name>
    <dbReference type="NCBI Taxonomy" id="6550"/>
    <lineage>
        <taxon>Eukaryota</taxon>
        <taxon>Metazoa</taxon>
        <taxon>Spiralia</taxon>
        <taxon>Lophotrochozoa</taxon>
        <taxon>Mollusca</taxon>
        <taxon>Bivalvia</taxon>
        <taxon>Autobranchia</taxon>
        <taxon>Pteriomorphia</taxon>
        <taxon>Mytilida</taxon>
        <taxon>Mytiloidea</taxon>
        <taxon>Mytilidae</taxon>
        <taxon>Mytilinae</taxon>
        <taxon>Mytilus</taxon>
    </lineage>
</organism>
<dbReference type="EMBL" id="CAJPWZ010002767">
    <property type="protein sequence ID" value="CAG2245296.1"/>
    <property type="molecule type" value="Genomic_DNA"/>
</dbReference>
<name>A0A8S3USD3_MYTED</name>
<protein>
    <recommendedName>
        <fullName evidence="7">WSC domain-containing protein</fullName>
    </recommendedName>
</protein>
<gene>
    <name evidence="8" type="ORF">MEDL_57317</name>
</gene>
<dbReference type="InterPro" id="IPR002889">
    <property type="entry name" value="WSC_carb-bd"/>
</dbReference>
<evidence type="ECO:0000256" key="6">
    <source>
        <dbReference type="ARBA" id="ARBA00023180"/>
    </source>
</evidence>
<dbReference type="Proteomes" id="UP000683360">
    <property type="component" value="Unassembled WGS sequence"/>
</dbReference>
<evidence type="ECO:0000256" key="5">
    <source>
        <dbReference type="ARBA" id="ARBA00023136"/>
    </source>
</evidence>
<dbReference type="InterPro" id="IPR051836">
    <property type="entry name" value="Kremen_rcpt"/>
</dbReference>
<evidence type="ECO:0000313" key="9">
    <source>
        <dbReference type="Proteomes" id="UP000683360"/>
    </source>
</evidence>
<dbReference type="SMART" id="SM00321">
    <property type="entry name" value="WSC"/>
    <property type="match status" value="1"/>
</dbReference>
<comment type="caution">
    <text evidence="8">The sequence shown here is derived from an EMBL/GenBank/DDBJ whole genome shotgun (WGS) entry which is preliminary data.</text>
</comment>
<evidence type="ECO:0000313" key="8">
    <source>
        <dbReference type="EMBL" id="CAG2245296.1"/>
    </source>
</evidence>
<evidence type="ECO:0000256" key="3">
    <source>
        <dbReference type="ARBA" id="ARBA00022729"/>
    </source>
</evidence>
<keyword evidence="6" id="KW-0325">Glycoprotein</keyword>
<dbReference type="PANTHER" id="PTHR24269:SF16">
    <property type="entry name" value="PROTEIN SLG1"/>
    <property type="match status" value="1"/>
</dbReference>
<evidence type="ECO:0000259" key="7">
    <source>
        <dbReference type="PROSITE" id="PS51212"/>
    </source>
</evidence>
<keyword evidence="9" id="KW-1185">Reference proteome</keyword>
<sequence>MCMLRCTRYAGCTAINFVKSHLYCELLNTTQQAILVDKEHYMYSEMSTWMIESDTCWPNPCSFGETCIITNKDLPVCVKIEGSDYLGCYKDDASRHLKHNIASSVHMSLAFCKQHCSGYRFCGMQVGSYCLCGNVLIESKYPKIPEAECYYDCNGEPGRKCGAHLKIPPLSRPPSSRPPLSSPPLSHLNYMTRVPVKIISEPSG</sequence>
<keyword evidence="5" id="KW-0472">Membrane</keyword>
<dbReference type="PROSITE" id="PS51212">
    <property type="entry name" value="WSC"/>
    <property type="match status" value="1"/>
</dbReference>
<comment type="subcellular location">
    <subcellularLocation>
        <location evidence="1">Membrane</location>
        <topology evidence="1">Single-pass membrane protein</topology>
    </subcellularLocation>
</comment>